<feature type="compositionally biased region" description="Pro residues" evidence="8">
    <location>
        <begin position="366"/>
        <end position="376"/>
    </location>
</feature>
<keyword evidence="5" id="KW-1015">Disulfide bond</keyword>
<protein>
    <recommendedName>
        <fullName evidence="11">Proteoglycan 4</fullName>
    </recommendedName>
</protein>
<keyword evidence="4" id="KW-0677">Repeat</keyword>
<comment type="subcellular location">
    <subcellularLocation>
        <location evidence="1">Secreted</location>
    </subcellularLocation>
</comment>
<proteinExistence type="predicted"/>
<evidence type="ECO:0000256" key="3">
    <source>
        <dbReference type="ARBA" id="ARBA00022729"/>
    </source>
</evidence>
<dbReference type="SMART" id="SM00120">
    <property type="entry name" value="HX"/>
    <property type="match status" value="2"/>
</dbReference>
<feature type="compositionally biased region" description="Polar residues" evidence="8">
    <location>
        <begin position="190"/>
        <end position="203"/>
    </location>
</feature>
<dbReference type="AlphaFoldDB" id="A0AAV7A3T0"/>
<evidence type="ECO:0000256" key="1">
    <source>
        <dbReference type="ARBA" id="ARBA00004613"/>
    </source>
</evidence>
<dbReference type="PANTHER" id="PTHR22917">
    <property type="entry name" value="HEMOPEXIN DOMAIN-CONTAINING PROTEIN"/>
    <property type="match status" value="1"/>
</dbReference>
<accession>A0AAV7A3T0</accession>
<evidence type="ECO:0000256" key="7">
    <source>
        <dbReference type="PROSITE-ProRule" id="PRU01011"/>
    </source>
</evidence>
<feature type="compositionally biased region" description="Basic residues" evidence="8">
    <location>
        <begin position="294"/>
        <end position="315"/>
    </location>
</feature>
<reference evidence="9" key="1">
    <citation type="thesis" date="2020" institute="ProQuest LLC" country="789 East Eisenhower Parkway, Ann Arbor, MI, USA">
        <title>Comparative Genomics and Chromosome Evolution.</title>
        <authorList>
            <person name="Mudd A.B."/>
        </authorList>
    </citation>
    <scope>NUCLEOTIDE SEQUENCE</scope>
    <source>
        <strain evidence="9">237g6f4</strain>
        <tissue evidence="9">Blood</tissue>
    </source>
</reference>
<evidence type="ECO:0000256" key="6">
    <source>
        <dbReference type="ARBA" id="ARBA00023180"/>
    </source>
</evidence>
<dbReference type="InterPro" id="IPR051298">
    <property type="entry name" value="Heme_transport/Cell_adhesion"/>
</dbReference>
<feature type="compositionally biased region" description="Basic residues" evidence="8">
    <location>
        <begin position="204"/>
        <end position="215"/>
    </location>
</feature>
<feature type="compositionally biased region" description="Low complexity" evidence="8">
    <location>
        <begin position="420"/>
        <end position="429"/>
    </location>
</feature>
<dbReference type="Proteomes" id="UP000824782">
    <property type="component" value="Unassembled WGS sequence"/>
</dbReference>
<sequence>MLHSSWLMAGGDTSNVARVPTLHLSEPNSDDKDKNPKKTIETLGDPEDPDTPPKEPNQRNPEDGDKPGKPKTPKGKEGDGPDGTGKPAKEPNQKDPGDGDKPGKSKTPKEKEGDGPEDTGKPPKDPNQRNPDGGDEPGKPKTPKEKGEDGPEDTGKSPKEPNPKEKKKPKKTNTLEVEENIEEETDVNNANNEDSNKFKSNQRITKRRSPAKKNPKRLEDDSDDPSENPSPSDKKKKKPNSNSPDKKKGKPTDEDVDEDISPSDKGSNKPNSNKPNKKKAKPTKEDDDEPSKPGKGKKPKKKPNSKAISKIKKKKVNSEEERQETVESEFSSSSQSSSSHTRSKSTRRLTGKNKKKLKDQKKKFPELPPEDPLMPPDPKKDKELLPTPEPTFKDGGSGDDGSGMDFLSTTIQPTTLVIHSTTTASPTTTQKNQTEGTSNPSTSSTRNPGVTSERGRISTMTILPTTEATEKTTIMMSTSPQSTTAKDKTTGKSTSPETPPQQMSTLKTPEDQSTTGSSGITPTTVSGKVQETTNTLSFSSESVDPTKQTHPVTDNGKYITKQVRHKTNAPSEFTNISLDRNTGYLIKDTNIMPFSITATTQKSEKALTKETINQSDITANTETTTGHSEKLQTTQSKITAMEPNAEPQQTLTTEQPVKLTTGQPEEESEVSTIMSTEKHTPTPAKSVVETTTKYTEEDDSEMSTKSVRPTKTPDHTRFPTKRPMKPEEVDHTKSTKSPISNPYHVCDLLKDEAIKVRISEDDLQHVTRICTEMQRHYLLNNPHMVMPNWNQQPGTRIIQIAEEIYRRMNRFPMINVTVVHDYTIHKPTKWLLLLNRIKSSNDPLKNLCIGQPADGMTTLQNGSMVVFRGPYFWMLHQGGVIGNPRKITEVWGIPSPIDTVFTRCNCGGKTFFFKGSRYWRFTNDVMDQGYPKEIIKGFGGLSGKITAVLPIAGFRTRPESVYFFKPGGYVQKYTFRQEQAKKCTKKKRPSIQYPIYSQKVQTVRYRFPRDIVRHRIQIHRTYTTVQQPLGVLHEQTLVSATWRGVPNNIISAISLPNHAKQDGFDYYTFTKDKYYNINMSSKVAVKPPPGAEQKTTKDWYKCKE</sequence>
<feature type="compositionally biased region" description="Polar residues" evidence="8">
    <location>
        <begin position="613"/>
        <end position="638"/>
    </location>
</feature>
<dbReference type="InterPro" id="IPR018487">
    <property type="entry name" value="Hemopexin-like_repeat"/>
</dbReference>
<dbReference type="PANTHER" id="PTHR22917:SF1">
    <property type="entry name" value="PROTEOGLYCAN 4"/>
    <property type="match status" value="1"/>
</dbReference>
<feature type="compositionally biased region" description="Basic and acidic residues" evidence="8">
    <location>
        <begin position="316"/>
        <end position="325"/>
    </location>
</feature>
<evidence type="ECO:0000256" key="5">
    <source>
        <dbReference type="ARBA" id="ARBA00023157"/>
    </source>
</evidence>
<feature type="compositionally biased region" description="Basic and acidic residues" evidence="8">
    <location>
        <begin position="136"/>
        <end position="164"/>
    </location>
</feature>
<keyword evidence="2" id="KW-0964">Secreted</keyword>
<feature type="compositionally biased region" description="Basic and acidic residues" evidence="8">
    <location>
        <begin position="29"/>
        <end position="40"/>
    </location>
</feature>
<feature type="compositionally biased region" description="Basic and acidic residues" evidence="8">
    <location>
        <begin position="724"/>
        <end position="733"/>
    </location>
</feature>
<feature type="compositionally biased region" description="Basic and acidic residues" evidence="8">
    <location>
        <begin position="51"/>
        <end position="79"/>
    </location>
</feature>
<dbReference type="PROSITE" id="PS00024">
    <property type="entry name" value="HEMOPEXIN"/>
    <property type="match status" value="1"/>
</dbReference>
<gene>
    <name evidence="9" type="ORF">GDO81_017964</name>
</gene>
<dbReference type="EMBL" id="WNYA01000009">
    <property type="protein sequence ID" value="KAG8556201.1"/>
    <property type="molecule type" value="Genomic_DNA"/>
</dbReference>
<feature type="compositionally biased region" description="Polar residues" evidence="8">
    <location>
        <begin position="646"/>
        <end position="663"/>
    </location>
</feature>
<keyword evidence="10" id="KW-1185">Reference proteome</keyword>
<dbReference type="GO" id="GO:0005615">
    <property type="term" value="C:extracellular space"/>
    <property type="evidence" value="ECO:0007669"/>
    <property type="project" value="TreeGrafter"/>
</dbReference>
<feature type="compositionally biased region" description="Low complexity" evidence="8">
    <location>
        <begin position="513"/>
        <end position="527"/>
    </location>
</feature>
<feature type="compositionally biased region" description="Basic residues" evidence="8">
    <location>
        <begin position="341"/>
        <end position="361"/>
    </location>
</feature>
<dbReference type="InterPro" id="IPR018486">
    <property type="entry name" value="Hemopexin_CS"/>
</dbReference>
<evidence type="ECO:0000256" key="4">
    <source>
        <dbReference type="ARBA" id="ARBA00022737"/>
    </source>
</evidence>
<dbReference type="Gene3D" id="2.110.10.10">
    <property type="entry name" value="Hemopexin-like domain"/>
    <property type="match status" value="1"/>
</dbReference>
<keyword evidence="3" id="KW-0732">Signal</keyword>
<dbReference type="PROSITE" id="PS51642">
    <property type="entry name" value="HEMOPEXIN_2"/>
    <property type="match status" value="1"/>
</dbReference>
<keyword evidence="6" id="KW-0325">Glycoprotein</keyword>
<feature type="repeat" description="Hemopexin" evidence="7">
    <location>
        <begin position="894"/>
        <end position="941"/>
    </location>
</feature>
<feature type="region of interest" description="Disordered" evidence="8">
    <location>
        <begin position="613"/>
        <end position="738"/>
    </location>
</feature>
<feature type="compositionally biased region" description="Polar residues" evidence="8">
    <location>
        <begin position="458"/>
        <end position="484"/>
    </location>
</feature>
<feature type="compositionally biased region" description="Acidic residues" evidence="8">
    <location>
        <begin position="176"/>
        <end position="186"/>
    </location>
</feature>
<feature type="compositionally biased region" description="Polar residues" evidence="8">
    <location>
        <begin position="407"/>
        <end position="419"/>
    </location>
</feature>
<name>A0AAV7A3T0_ENGPU</name>
<dbReference type="InterPro" id="IPR036375">
    <property type="entry name" value="Hemopexin-like_dom_sf"/>
</dbReference>
<evidence type="ECO:0000256" key="8">
    <source>
        <dbReference type="SAM" id="MobiDB-lite"/>
    </source>
</evidence>
<evidence type="ECO:0000313" key="10">
    <source>
        <dbReference type="Proteomes" id="UP000824782"/>
    </source>
</evidence>
<dbReference type="CDD" id="cd00094">
    <property type="entry name" value="HX"/>
    <property type="match status" value="1"/>
</dbReference>
<feature type="compositionally biased region" description="Basic and acidic residues" evidence="8">
    <location>
        <begin position="87"/>
        <end position="127"/>
    </location>
</feature>
<feature type="compositionally biased region" description="Basic and acidic residues" evidence="8">
    <location>
        <begin position="244"/>
        <end position="253"/>
    </location>
</feature>
<feature type="region of interest" description="Disordered" evidence="8">
    <location>
        <begin position="1"/>
        <end position="530"/>
    </location>
</feature>
<comment type="caution">
    <text evidence="9">The sequence shown here is derived from an EMBL/GenBank/DDBJ whole genome shotgun (WGS) entry which is preliminary data.</text>
</comment>
<dbReference type="InterPro" id="IPR000585">
    <property type="entry name" value="Hemopexin-like_dom"/>
</dbReference>
<evidence type="ECO:0000256" key="2">
    <source>
        <dbReference type="ARBA" id="ARBA00022525"/>
    </source>
</evidence>
<feature type="compositionally biased region" description="Low complexity" evidence="8">
    <location>
        <begin position="263"/>
        <end position="274"/>
    </location>
</feature>
<evidence type="ECO:0000313" key="9">
    <source>
        <dbReference type="EMBL" id="KAG8556201.1"/>
    </source>
</evidence>
<feature type="compositionally biased region" description="Low complexity" evidence="8">
    <location>
        <begin position="437"/>
        <end position="448"/>
    </location>
</feature>
<feature type="compositionally biased region" description="Low complexity" evidence="8">
    <location>
        <begin position="328"/>
        <end position="340"/>
    </location>
</feature>
<organism evidence="9 10">
    <name type="scientific">Engystomops pustulosus</name>
    <name type="common">Tungara frog</name>
    <name type="synonym">Physalaemus pustulosus</name>
    <dbReference type="NCBI Taxonomy" id="76066"/>
    <lineage>
        <taxon>Eukaryota</taxon>
        <taxon>Metazoa</taxon>
        <taxon>Chordata</taxon>
        <taxon>Craniata</taxon>
        <taxon>Vertebrata</taxon>
        <taxon>Euteleostomi</taxon>
        <taxon>Amphibia</taxon>
        <taxon>Batrachia</taxon>
        <taxon>Anura</taxon>
        <taxon>Neobatrachia</taxon>
        <taxon>Hyloidea</taxon>
        <taxon>Leptodactylidae</taxon>
        <taxon>Leiuperinae</taxon>
        <taxon>Engystomops</taxon>
    </lineage>
</organism>
<feature type="compositionally biased region" description="Polar residues" evidence="8">
    <location>
        <begin position="491"/>
        <end position="507"/>
    </location>
</feature>
<dbReference type="Pfam" id="PF00045">
    <property type="entry name" value="Hemopexin"/>
    <property type="match status" value="1"/>
</dbReference>
<evidence type="ECO:0008006" key="11">
    <source>
        <dbReference type="Google" id="ProtNLM"/>
    </source>
</evidence>
<dbReference type="SUPFAM" id="SSF50923">
    <property type="entry name" value="Hemopexin-like domain"/>
    <property type="match status" value="1"/>
</dbReference>